<dbReference type="EMBL" id="BRZM01000424">
    <property type="protein sequence ID" value="GLD70738.1"/>
    <property type="molecule type" value="Genomic_DNA"/>
</dbReference>
<name>A0AAD3NCY0_LATJO</name>
<feature type="compositionally biased region" description="Low complexity" evidence="1">
    <location>
        <begin position="78"/>
        <end position="93"/>
    </location>
</feature>
<feature type="compositionally biased region" description="Pro residues" evidence="1">
    <location>
        <begin position="246"/>
        <end position="256"/>
    </location>
</feature>
<dbReference type="AlphaFoldDB" id="A0AAD3NCY0"/>
<keyword evidence="3" id="KW-1185">Reference proteome</keyword>
<feature type="region of interest" description="Disordered" evidence="1">
    <location>
        <begin position="74"/>
        <end position="95"/>
    </location>
</feature>
<accession>A0AAD3NCY0</accession>
<organism evidence="2 3">
    <name type="scientific">Lates japonicus</name>
    <name type="common">Japanese lates</name>
    <dbReference type="NCBI Taxonomy" id="270547"/>
    <lineage>
        <taxon>Eukaryota</taxon>
        <taxon>Metazoa</taxon>
        <taxon>Chordata</taxon>
        <taxon>Craniata</taxon>
        <taxon>Vertebrata</taxon>
        <taxon>Euteleostomi</taxon>
        <taxon>Actinopterygii</taxon>
        <taxon>Neopterygii</taxon>
        <taxon>Teleostei</taxon>
        <taxon>Neoteleostei</taxon>
        <taxon>Acanthomorphata</taxon>
        <taxon>Carangaria</taxon>
        <taxon>Carangaria incertae sedis</taxon>
        <taxon>Centropomidae</taxon>
        <taxon>Lates</taxon>
    </lineage>
</organism>
<protein>
    <submittedName>
        <fullName evidence="2">Zinc finger CCHC domain-containing protein 14</fullName>
    </submittedName>
</protein>
<sequence length="400" mass="41726">FLTLTEEDLNKYDLTQGAKKKLKTQLELQKEMKMEKRSCSGIARVTPSSHMGPSTHPTSTAGELRVEVDAVPHHHPVSTDSSSSSGYSSSSCSPRTPLCCDSTFDRSRDIHRRVSGPDAVGGGPEKDRSCLLILNSSCPTGSKDRTKQVGSGLPAAAAGFSPGLSVGMGVRLENLFPGLNMDGSSALQDSMVCRGLAGECYGTDGRNQFCSDLHSGSQSGSSSGGSGGGFVPSVPVAAVPGNTYYPPQPTSSPSPSPSSASSLDQSLGHTPSVCVCSSCGCRGNCGAYGALPGYAAAGYLQPFSAGLLSSWIFIHLSPLLASSSTAGSGSTPFSYPMMMPPPLYRHSPVSLDQQQSFGFCVASWKWRPRSLGQVAFLLTVVPRTQSRGLQTACGFSTANW</sequence>
<feature type="region of interest" description="Disordered" evidence="1">
    <location>
        <begin position="241"/>
        <end position="264"/>
    </location>
</feature>
<proteinExistence type="predicted"/>
<gene>
    <name evidence="2" type="ORF">AKAME5_002205600</name>
</gene>
<evidence type="ECO:0000256" key="1">
    <source>
        <dbReference type="SAM" id="MobiDB-lite"/>
    </source>
</evidence>
<evidence type="ECO:0000313" key="3">
    <source>
        <dbReference type="Proteomes" id="UP001279410"/>
    </source>
</evidence>
<evidence type="ECO:0000313" key="2">
    <source>
        <dbReference type="EMBL" id="GLD70738.1"/>
    </source>
</evidence>
<comment type="caution">
    <text evidence="2">The sequence shown here is derived from an EMBL/GenBank/DDBJ whole genome shotgun (WGS) entry which is preliminary data.</text>
</comment>
<dbReference type="PANTHER" id="PTHR16195">
    <property type="entry name" value="ZINC FINGER CCHC DOMAIN CONTAINING PROTEIN"/>
    <property type="match status" value="1"/>
</dbReference>
<dbReference type="InterPro" id="IPR042344">
    <property type="entry name" value="ZCCHC14"/>
</dbReference>
<reference evidence="2" key="1">
    <citation type="submission" date="2022-08" db="EMBL/GenBank/DDBJ databases">
        <title>Genome sequencing of akame (Lates japonicus).</title>
        <authorList>
            <person name="Hashiguchi Y."/>
            <person name="Takahashi H."/>
        </authorList>
    </citation>
    <scope>NUCLEOTIDE SEQUENCE</scope>
    <source>
        <strain evidence="2">Kochi</strain>
    </source>
</reference>
<dbReference type="Proteomes" id="UP001279410">
    <property type="component" value="Unassembled WGS sequence"/>
</dbReference>
<dbReference type="PANTHER" id="PTHR16195:SF16">
    <property type="entry name" value="ZINC FINGER CCHC DOMAIN-CONTAINING PROTEIN 14"/>
    <property type="match status" value="1"/>
</dbReference>
<feature type="non-terminal residue" evidence="2">
    <location>
        <position position="400"/>
    </location>
</feature>